<feature type="transmembrane region" description="Helical" evidence="1">
    <location>
        <begin position="68"/>
        <end position="89"/>
    </location>
</feature>
<proteinExistence type="predicted"/>
<dbReference type="RefSeq" id="WP_089238281.1">
    <property type="nucleotide sequence ID" value="NZ_FZOK01000003.1"/>
</dbReference>
<gene>
    <name evidence="2" type="ORF">SAMN06295967_103112</name>
</gene>
<protein>
    <submittedName>
        <fullName evidence="2">Uncharacterized protein</fullName>
    </submittedName>
</protein>
<keyword evidence="1" id="KW-0472">Membrane</keyword>
<keyword evidence="1" id="KW-0812">Transmembrane</keyword>
<keyword evidence="1" id="KW-1133">Transmembrane helix</keyword>
<evidence type="ECO:0000313" key="2">
    <source>
        <dbReference type="EMBL" id="SNS09118.1"/>
    </source>
</evidence>
<dbReference type="EMBL" id="FZOK01000003">
    <property type="protein sequence ID" value="SNS09118.1"/>
    <property type="molecule type" value="Genomic_DNA"/>
</dbReference>
<accession>A0A239BP32</accession>
<keyword evidence="3" id="KW-1185">Reference proteome</keyword>
<dbReference type="Proteomes" id="UP000198480">
    <property type="component" value="Unassembled WGS sequence"/>
</dbReference>
<dbReference type="AlphaFoldDB" id="A0A239BP32"/>
<dbReference type="OrthoDB" id="837666at2"/>
<sequence length="242" mass="27947">MKNPENNQWNKRLPEHLPNKSLWGKISSEKLLETQIKNLKENLPVKYPKENLWMGIEKGLKKRKIIALWSRIASAAAIFLIGIWGIILLDFPPSEPKTRYLQTIISEELGETIPQTNLVFIPKNQEKSLEDKTPQTKTLPDKSVEMEKQKLPQVQVEITIPEILIAEAESETDTIFEVPKTSNGSKKIIAVNWDKPDRRIKIDGFNVELSEKELEAINDLNNRKKGKFRLQINELTARLYEQ</sequence>
<reference evidence="3" key="1">
    <citation type="submission" date="2017-06" db="EMBL/GenBank/DDBJ databases">
        <authorList>
            <person name="Varghese N."/>
            <person name="Submissions S."/>
        </authorList>
    </citation>
    <scope>NUCLEOTIDE SEQUENCE [LARGE SCALE GENOMIC DNA]</scope>
    <source>
        <strain evidence="3">5C</strain>
    </source>
</reference>
<evidence type="ECO:0000256" key="1">
    <source>
        <dbReference type="SAM" id="Phobius"/>
    </source>
</evidence>
<name>A0A239BP32_9BACT</name>
<evidence type="ECO:0000313" key="3">
    <source>
        <dbReference type="Proteomes" id="UP000198480"/>
    </source>
</evidence>
<organism evidence="2 3">
    <name type="scientific">Belliella buryatensis</name>
    <dbReference type="NCBI Taxonomy" id="1500549"/>
    <lineage>
        <taxon>Bacteria</taxon>
        <taxon>Pseudomonadati</taxon>
        <taxon>Bacteroidota</taxon>
        <taxon>Cytophagia</taxon>
        <taxon>Cytophagales</taxon>
        <taxon>Cyclobacteriaceae</taxon>
        <taxon>Belliella</taxon>
    </lineage>
</organism>